<name>A0A913XSG2_EXADI</name>
<feature type="signal peptide" evidence="1">
    <location>
        <begin position="1"/>
        <end position="18"/>
    </location>
</feature>
<dbReference type="RefSeq" id="XP_020909010.1">
    <property type="nucleotide sequence ID" value="XM_021053351.2"/>
</dbReference>
<accession>A0A913XSG2</accession>
<proteinExistence type="predicted"/>
<dbReference type="RefSeq" id="XP_020909009.1">
    <property type="nucleotide sequence ID" value="XM_021053350.2"/>
</dbReference>
<evidence type="ECO:0000313" key="2">
    <source>
        <dbReference type="EnsemblMetazoa" id="XP_020909009.1"/>
    </source>
</evidence>
<dbReference type="AlphaFoldDB" id="A0A913XSG2"/>
<reference evidence="2" key="1">
    <citation type="submission" date="2022-11" db="UniProtKB">
        <authorList>
            <consortium name="EnsemblMetazoa"/>
        </authorList>
    </citation>
    <scope>IDENTIFICATION</scope>
</reference>
<feature type="chain" id="PRO_5038324033" evidence="1">
    <location>
        <begin position="19"/>
        <end position="200"/>
    </location>
</feature>
<keyword evidence="3" id="KW-1185">Reference proteome</keyword>
<dbReference type="GeneID" id="110246966"/>
<dbReference type="Proteomes" id="UP000887567">
    <property type="component" value="Unplaced"/>
</dbReference>
<dbReference type="EnsemblMetazoa" id="XM_021053351.2">
    <property type="protein sequence ID" value="XP_020909010.1"/>
    <property type="gene ID" value="LOC110246966"/>
</dbReference>
<evidence type="ECO:0000313" key="3">
    <source>
        <dbReference type="Proteomes" id="UP000887567"/>
    </source>
</evidence>
<sequence length="200" mass="22770">MHATNLLVLVFIPASVLGDESRLPLPLKCLREYKKVVSLIGGEDEHCLRLQLIANCFSERPDDSDAVLDDMRYLFTQELLFVKKLAICPDVDFAELKKITDKTDVAQKHKYLDSVDEDHWEECAATVHKTCIKKYLSLLRDGKLCNDVDAWIDCYDEEAKRASCSAVILDHFQKMLKVVGKSVVKSIRRFMGAECSKTEL</sequence>
<dbReference type="KEGG" id="epa:110246966"/>
<organism evidence="2 3">
    <name type="scientific">Exaiptasia diaphana</name>
    <name type="common">Tropical sea anemone</name>
    <name type="synonym">Aiptasia pulchella</name>
    <dbReference type="NCBI Taxonomy" id="2652724"/>
    <lineage>
        <taxon>Eukaryota</taxon>
        <taxon>Metazoa</taxon>
        <taxon>Cnidaria</taxon>
        <taxon>Anthozoa</taxon>
        <taxon>Hexacorallia</taxon>
        <taxon>Actiniaria</taxon>
        <taxon>Aiptasiidae</taxon>
        <taxon>Exaiptasia</taxon>
    </lineage>
</organism>
<dbReference type="OrthoDB" id="5950393at2759"/>
<protein>
    <submittedName>
        <fullName evidence="2">Uncharacterized protein</fullName>
    </submittedName>
</protein>
<keyword evidence="1" id="KW-0732">Signal</keyword>
<evidence type="ECO:0000256" key="1">
    <source>
        <dbReference type="SAM" id="SignalP"/>
    </source>
</evidence>
<dbReference type="EnsemblMetazoa" id="XM_021053350.2">
    <property type="protein sequence ID" value="XP_020909009.1"/>
    <property type="gene ID" value="LOC110246966"/>
</dbReference>